<feature type="compositionally biased region" description="Low complexity" evidence="1">
    <location>
        <begin position="1"/>
        <end position="13"/>
    </location>
</feature>
<proteinExistence type="predicted"/>
<keyword evidence="2" id="KW-1133">Transmembrane helix</keyword>
<keyword evidence="2" id="KW-0472">Membrane</keyword>
<gene>
    <name evidence="3" type="ORF">Poly51_26900</name>
</gene>
<dbReference type="AlphaFoldDB" id="A0A5C6F4U5"/>
<evidence type="ECO:0000313" key="3">
    <source>
        <dbReference type="EMBL" id="TWU56773.1"/>
    </source>
</evidence>
<feature type="transmembrane region" description="Helical" evidence="2">
    <location>
        <begin position="95"/>
        <end position="115"/>
    </location>
</feature>
<dbReference type="EMBL" id="SJPW01000003">
    <property type="protein sequence ID" value="TWU56773.1"/>
    <property type="molecule type" value="Genomic_DNA"/>
</dbReference>
<reference evidence="3 4" key="1">
    <citation type="submission" date="2019-02" db="EMBL/GenBank/DDBJ databases">
        <title>Deep-cultivation of Planctomycetes and their phenomic and genomic characterization uncovers novel biology.</title>
        <authorList>
            <person name="Wiegand S."/>
            <person name="Jogler M."/>
            <person name="Boedeker C."/>
            <person name="Pinto D."/>
            <person name="Vollmers J."/>
            <person name="Rivas-Marin E."/>
            <person name="Kohn T."/>
            <person name="Peeters S.H."/>
            <person name="Heuer A."/>
            <person name="Rast P."/>
            <person name="Oberbeckmann S."/>
            <person name="Bunk B."/>
            <person name="Jeske O."/>
            <person name="Meyerdierks A."/>
            <person name="Storesund J.E."/>
            <person name="Kallscheuer N."/>
            <person name="Luecker S."/>
            <person name="Lage O.M."/>
            <person name="Pohl T."/>
            <person name="Merkel B.J."/>
            <person name="Hornburger P."/>
            <person name="Mueller R.-W."/>
            <person name="Bruemmer F."/>
            <person name="Labrenz M."/>
            <person name="Spormann A.M."/>
            <person name="Op Den Camp H."/>
            <person name="Overmann J."/>
            <person name="Amann R."/>
            <person name="Jetten M.S.M."/>
            <person name="Mascher T."/>
            <person name="Medema M.H."/>
            <person name="Devos D.P."/>
            <person name="Kaster A.-K."/>
            <person name="Ovreas L."/>
            <person name="Rohde M."/>
            <person name="Galperin M.Y."/>
            <person name="Jogler C."/>
        </authorList>
    </citation>
    <scope>NUCLEOTIDE SEQUENCE [LARGE SCALE GENOMIC DNA]</scope>
    <source>
        <strain evidence="3 4">Poly51</strain>
    </source>
</reference>
<comment type="caution">
    <text evidence="3">The sequence shown here is derived from an EMBL/GenBank/DDBJ whole genome shotgun (WGS) entry which is preliminary data.</text>
</comment>
<evidence type="ECO:0000313" key="4">
    <source>
        <dbReference type="Proteomes" id="UP000318288"/>
    </source>
</evidence>
<dbReference type="OrthoDB" id="257484at2"/>
<sequence>MTADSTTDSATASPKGDDKNASILGGVPQMHAETGYEEIEGVVPLRFSGYVCLLLGLISVVALVGLPALVFPALAIVFGLFALRPYYGRKPAGRTPAMIGLSLAIAFAACGYGVVALKSYTLGSQAKYYTHQYMELVANDFEELAIELGKDYKNRFAETMPLSDFYVNDEEQNGDGADESGMPMESQPTAIDEFRGNGAHIEMRRQGPGADWKLDSPVRVYHQFGIDRAEVNWRADGSDQVVQFFMQYLIDPNDVGQWHIELVQIKRERLVAESIL</sequence>
<evidence type="ECO:0000256" key="2">
    <source>
        <dbReference type="SAM" id="Phobius"/>
    </source>
</evidence>
<keyword evidence="2" id="KW-0812">Transmembrane</keyword>
<feature type="transmembrane region" description="Helical" evidence="2">
    <location>
        <begin position="53"/>
        <end position="83"/>
    </location>
</feature>
<accession>A0A5C6F4U5</accession>
<feature type="region of interest" description="Disordered" evidence="1">
    <location>
        <begin position="1"/>
        <end position="23"/>
    </location>
</feature>
<keyword evidence="4" id="KW-1185">Reference proteome</keyword>
<dbReference type="Proteomes" id="UP000318288">
    <property type="component" value="Unassembled WGS sequence"/>
</dbReference>
<evidence type="ECO:0000256" key="1">
    <source>
        <dbReference type="SAM" id="MobiDB-lite"/>
    </source>
</evidence>
<dbReference type="RefSeq" id="WP_146458095.1">
    <property type="nucleotide sequence ID" value="NZ_SJPW01000003.1"/>
</dbReference>
<protein>
    <submittedName>
        <fullName evidence="3">Uncharacterized protein</fullName>
    </submittedName>
</protein>
<organism evidence="3 4">
    <name type="scientific">Rubripirellula tenax</name>
    <dbReference type="NCBI Taxonomy" id="2528015"/>
    <lineage>
        <taxon>Bacteria</taxon>
        <taxon>Pseudomonadati</taxon>
        <taxon>Planctomycetota</taxon>
        <taxon>Planctomycetia</taxon>
        <taxon>Pirellulales</taxon>
        <taxon>Pirellulaceae</taxon>
        <taxon>Rubripirellula</taxon>
    </lineage>
</organism>
<name>A0A5C6F4U5_9BACT</name>